<dbReference type="InterPro" id="IPR006311">
    <property type="entry name" value="TAT_signal"/>
</dbReference>
<dbReference type="InterPro" id="IPR010679">
    <property type="entry name" value="DUF1254"/>
</dbReference>
<feature type="region of interest" description="Disordered" evidence="1">
    <location>
        <begin position="43"/>
        <end position="65"/>
    </location>
</feature>
<dbReference type="Proteomes" id="UP000186914">
    <property type="component" value="Unassembled WGS sequence"/>
</dbReference>
<name>A0A1N7EGP8_9EURY</name>
<feature type="domain" description="DUF1254" evidence="3">
    <location>
        <begin position="94"/>
        <end position="203"/>
    </location>
</feature>
<dbReference type="PANTHER" id="PTHR36509">
    <property type="entry name" value="BLL3101 PROTEIN"/>
    <property type="match status" value="1"/>
</dbReference>
<dbReference type="PANTHER" id="PTHR36509:SF2">
    <property type="entry name" value="BLL3101 PROTEIN"/>
    <property type="match status" value="1"/>
</dbReference>
<evidence type="ECO:0000313" key="5">
    <source>
        <dbReference type="Proteomes" id="UP000186914"/>
    </source>
</evidence>
<accession>A0A1N7EGP8</accession>
<dbReference type="AlphaFoldDB" id="A0A1N7EGP8"/>
<evidence type="ECO:0008006" key="6">
    <source>
        <dbReference type="Google" id="ProtNLM"/>
    </source>
</evidence>
<dbReference type="PROSITE" id="PS51318">
    <property type="entry name" value="TAT"/>
    <property type="match status" value="1"/>
</dbReference>
<gene>
    <name evidence="4" type="ORF">SAMN05421858_4222</name>
</gene>
<dbReference type="OrthoDB" id="181739at2157"/>
<protein>
    <recommendedName>
        <fullName evidence="6">DUF1214 domain-containing protein</fullName>
    </recommendedName>
</protein>
<dbReference type="Pfam" id="PF06742">
    <property type="entry name" value="DUF1214"/>
    <property type="match status" value="1"/>
</dbReference>
<reference evidence="5" key="1">
    <citation type="submission" date="2017-01" db="EMBL/GenBank/DDBJ databases">
        <authorList>
            <person name="Varghese N."/>
            <person name="Submissions S."/>
        </authorList>
    </citation>
    <scope>NUCLEOTIDE SEQUENCE [LARGE SCALE GENOMIC DNA]</scope>
    <source>
        <strain evidence="5">CGMCC 1.7737</strain>
    </source>
</reference>
<dbReference type="InterPro" id="IPR010621">
    <property type="entry name" value="DUF1214"/>
</dbReference>
<organism evidence="4 5">
    <name type="scientific">Haladaptatus litoreus</name>
    <dbReference type="NCBI Taxonomy" id="553468"/>
    <lineage>
        <taxon>Archaea</taxon>
        <taxon>Methanobacteriati</taxon>
        <taxon>Methanobacteriota</taxon>
        <taxon>Stenosarchaea group</taxon>
        <taxon>Halobacteria</taxon>
        <taxon>Halobacteriales</taxon>
        <taxon>Haladaptataceae</taxon>
        <taxon>Haladaptatus</taxon>
    </lineage>
</organism>
<feature type="domain" description="DUF1214" evidence="2">
    <location>
        <begin position="278"/>
        <end position="361"/>
    </location>
</feature>
<evidence type="ECO:0000259" key="2">
    <source>
        <dbReference type="Pfam" id="PF06742"/>
    </source>
</evidence>
<evidence type="ECO:0000313" key="4">
    <source>
        <dbReference type="EMBL" id="SIR87224.1"/>
    </source>
</evidence>
<dbReference type="InterPro" id="IPR037049">
    <property type="entry name" value="DUF1214_C_sf"/>
</dbReference>
<dbReference type="EMBL" id="FTNO01000006">
    <property type="protein sequence ID" value="SIR87224.1"/>
    <property type="molecule type" value="Genomic_DNA"/>
</dbReference>
<keyword evidence="5" id="KW-1185">Reference proteome</keyword>
<evidence type="ECO:0000256" key="1">
    <source>
        <dbReference type="SAM" id="MobiDB-lite"/>
    </source>
</evidence>
<dbReference type="RefSeq" id="WP_084186405.1">
    <property type="nucleotide sequence ID" value="NZ_FTNO01000006.1"/>
</dbReference>
<dbReference type="Pfam" id="PF06863">
    <property type="entry name" value="DUF1254"/>
    <property type="match status" value="1"/>
</dbReference>
<feature type="compositionally biased region" description="Polar residues" evidence="1">
    <location>
        <begin position="43"/>
        <end position="62"/>
    </location>
</feature>
<evidence type="ECO:0000259" key="3">
    <source>
        <dbReference type="Pfam" id="PF06863"/>
    </source>
</evidence>
<proteinExistence type="predicted"/>
<dbReference type="Gene3D" id="2.60.120.600">
    <property type="entry name" value="Domain of unknown function DUF1214, C-terminal domain"/>
    <property type="match status" value="1"/>
</dbReference>
<sequence length="378" mass="42325">MTNETYDTPADAESDSGLMRTTRRTALRGAELVGLLAMGVGSASANQETSSQTTKQALQQTTDKTETVPVTWKNFPRAQFGFEMASYVKRGGFGKFYHHRTLFPINKQVEAATNRDTLYSGGFFDLTKPVTITKPDTDNRYQSMVVINADQYLKMLEYEPGEYTLTEDDIGTRYAGVLVRTFVDPKDPNDVATAHRLQNELTVSQDSAGTFEIPNWDRQSHDELFDALTTVGKTMDNFDGAYGDVGQVNPVKFLLASVTPFGFPASETIFLSRVPAQNDGTTPYELTVKNVPVDGFWSITVYNHNWYLEKNKYDAYSVNNVTAERNADGSVTVHFGGDPNQSNFLYTPKGWNYMVRLYQPRKAILDGSYQFPKAQPIK</sequence>
<dbReference type="SUPFAM" id="SSF160935">
    <property type="entry name" value="VPA0735-like"/>
    <property type="match status" value="1"/>
</dbReference>